<sequence>MSPTKSPFMRSCCICANGRIVGVVRTAQLISYTTFRLRRQGKTAGELVCYLTSLYRTVPLLSIQERLRSTTFSTKGGHAASFKSTDYAERQQLWAIHRSLSFGLSIRDRKPSCRVLQVGISLNNSISRRGRNFGKPIATGYESTTVTQRNPVPPCPTPSLLTARESSPALEHTHAFVYRSLWLAWLVAAGKPPRRHGISFQSKNPYTVPAQVGKKPQELYESRAMPVPRLLIVYHPSWCGVTVVSDVQPHT</sequence>
<gene>
    <name evidence="1" type="ORF">BDW02DRAFT_324916</name>
</gene>
<name>A0A6A5KJZ8_9PLEO</name>
<evidence type="ECO:0000313" key="1">
    <source>
        <dbReference type="EMBL" id="KAF1834704.1"/>
    </source>
</evidence>
<dbReference type="Proteomes" id="UP000800040">
    <property type="component" value="Unassembled WGS sequence"/>
</dbReference>
<keyword evidence="2" id="KW-1185">Reference proteome</keyword>
<organism evidence="1 2">
    <name type="scientific">Decorospora gaudefroyi</name>
    <dbReference type="NCBI Taxonomy" id="184978"/>
    <lineage>
        <taxon>Eukaryota</taxon>
        <taxon>Fungi</taxon>
        <taxon>Dikarya</taxon>
        <taxon>Ascomycota</taxon>
        <taxon>Pezizomycotina</taxon>
        <taxon>Dothideomycetes</taxon>
        <taxon>Pleosporomycetidae</taxon>
        <taxon>Pleosporales</taxon>
        <taxon>Pleosporineae</taxon>
        <taxon>Pleosporaceae</taxon>
        <taxon>Decorospora</taxon>
    </lineage>
</organism>
<evidence type="ECO:0000313" key="2">
    <source>
        <dbReference type="Proteomes" id="UP000800040"/>
    </source>
</evidence>
<protein>
    <submittedName>
        <fullName evidence="1">Uncharacterized protein</fullName>
    </submittedName>
</protein>
<dbReference type="AlphaFoldDB" id="A0A6A5KJZ8"/>
<reference evidence="1" key="1">
    <citation type="submission" date="2020-01" db="EMBL/GenBank/DDBJ databases">
        <authorList>
            <consortium name="DOE Joint Genome Institute"/>
            <person name="Haridas S."/>
            <person name="Albert R."/>
            <person name="Binder M."/>
            <person name="Bloem J."/>
            <person name="Labutti K."/>
            <person name="Salamov A."/>
            <person name="Andreopoulos B."/>
            <person name="Baker S.E."/>
            <person name="Barry K."/>
            <person name="Bills G."/>
            <person name="Bluhm B.H."/>
            <person name="Cannon C."/>
            <person name="Castanera R."/>
            <person name="Culley D.E."/>
            <person name="Daum C."/>
            <person name="Ezra D."/>
            <person name="Gonzalez J.B."/>
            <person name="Henrissat B."/>
            <person name="Kuo A."/>
            <person name="Liang C."/>
            <person name="Lipzen A."/>
            <person name="Lutzoni F."/>
            <person name="Magnuson J."/>
            <person name="Mondo S."/>
            <person name="Nolan M."/>
            <person name="Ohm R."/>
            <person name="Pangilinan J."/>
            <person name="Park H.-J."/>
            <person name="Ramirez L."/>
            <person name="Alfaro M."/>
            <person name="Sun H."/>
            <person name="Tritt A."/>
            <person name="Yoshinaga Y."/>
            <person name="Zwiers L.-H."/>
            <person name="Turgeon B.G."/>
            <person name="Goodwin S.B."/>
            <person name="Spatafora J.W."/>
            <person name="Crous P.W."/>
            <person name="Grigoriev I.V."/>
        </authorList>
    </citation>
    <scope>NUCLEOTIDE SEQUENCE</scope>
    <source>
        <strain evidence="1">P77</strain>
    </source>
</reference>
<dbReference type="EMBL" id="ML975298">
    <property type="protein sequence ID" value="KAF1834704.1"/>
    <property type="molecule type" value="Genomic_DNA"/>
</dbReference>
<accession>A0A6A5KJZ8</accession>
<proteinExistence type="predicted"/>